<reference evidence="3 4" key="1">
    <citation type="submission" date="2016-11" db="UniProtKB">
        <authorList>
            <consortium name="WormBaseParasite"/>
        </authorList>
    </citation>
    <scope>IDENTIFICATION</scope>
</reference>
<keyword evidence="2" id="KW-1185">Reference proteome</keyword>
<dbReference type="AlphaFoldDB" id="A0A1I8GXP8"/>
<proteinExistence type="predicted"/>
<name>A0A1I8GXP8_9PLAT</name>
<dbReference type="WBParaSite" id="maker-uti_cns_0017781-snap-gene-0.2-mRNA-1">
    <property type="protein sequence ID" value="maker-uti_cns_0017781-snap-gene-0.2-mRNA-1"/>
    <property type="gene ID" value="maker-uti_cns_0017781-snap-gene-0.2"/>
</dbReference>
<feature type="region of interest" description="Disordered" evidence="1">
    <location>
        <begin position="31"/>
        <end position="56"/>
    </location>
</feature>
<dbReference type="Proteomes" id="UP000095280">
    <property type="component" value="Unplaced"/>
</dbReference>
<accession>A0A1I8GXP8</accession>
<evidence type="ECO:0000313" key="3">
    <source>
        <dbReference type="WBParaSite" id="maker-uti_cns_0003580-snap-gene-0.4-mRNA-1"/>
    </source>
</evidence>
<evidence type="ECO:0000256" key="1">
    <source>
        <dbReference type="SAM" id="MobiDB-lite"/>
    </source>
</evidence>
<sequence>MTLTQTATSVPLAWISRFELLNWMAKLSSCRSGTRPARSGSAPSPHPTIAAPTASS</sequence>
<organism evidence="2 3">
    <name type="scientific">Macrostomum lignano</name>
    <dbReference type="NCBI Taxonomy" id="282301"/>
    <lineage>
        <taxon>Eukaryota</taxon>
        <taxon>Metazoa</taxon>
        <taxon>Spiralia</taxon>
        <taxon>Lophotrochozoa</taxon>
        <taxon>Platyhelminthes</taxon>
        <taxon>Rhabditophora</taxon>
        <taxon>Macrostomorpha</taxon>
        <taxon>Macrostomida</taxon>
        <taxon>Macrostomidae</taxon>
        <taxon>Macrostomum</taxon>
    </lineage>
</organism>
<evidence type="ECO:0000313" key="2">
    <source>
        <dbReference type="Proteomes" id="UP000095280"/>
    </source>
</evidence>
<dbReference type="WBParaSite" id="maker-uti_cns_0003580-snap-gene-0.4-mRNA-1">
    <property type="protein sequence ID" value="maker-uti_cns_0003580-snap-gene-0.4-mRNA-1"/>
    <property type="gene ID" value="maker-uti_cns_0003580-snap-gene-0.4"/>
</dbReference>
<evidence type="ECO:0000313" key="4">
    <source>
        <dbReference type="WBParaSite" id="maker-uti_cns_0017781-snap-gene-0.2-mRNA-1"/>
    </source>
</evidence>
<protein>
    <submittedName>
        <fullName evidence="3 4">Uncharacterized protein</fullName>
    </submittedName>
</protein>
<dbReference type="WBParaSite" id="maker-uti_cns_0018653-snap-gene-0.5-mRNA-1">
    <property type="protein sequence ID" value="maker-uti_cns_0018653-snap-gene-0.5-mRNA-1"/>
    <property type="gene ID" value="maker-uti_cns_0018653-snap-gene-0.5"/>
</dbReference>